<sequence>MAAKSRSTIIADLEAHMAANGGVFTEWYVGVTDRPKHQLFTVHRLQSSGDAWISRKAPDDLQAGEVAEFFRTVRHTRGGTRPETLDHVFVYAYRLKPHTRP</sequence>
<evidence type="ECO:0000313" key="1">
    <source>
        <dbReference type="EMBL" id="OIQ97128.1"/>
    </source>
</evidence>
<organism evidence="1">
    <name type="scientific">mine drainage metagenome</name>
    <dbReference type="NCBI Taxonomy" id="410659"/>
    <lineage>
        <taxon>unclassified sequences</taxon>
        <taxon>metagenomes</taxon>
        <taxon>ecological metagenomes</taxon>
    </lineage>
</organism>
<name>A0A1J5RLP6_9ZZZZ</name>
<comment type="caution">
    <text evidence="1">The sequence shown here is derived from an EMBL/GenBank/DDBJ whole genome shotgun (WGS) entry which is preliminary data.</text>
</comment>
<dbReference type="EMBL" id="MLJW01000137">
    <property type="protein sequence ID" value="OIQ97128.1"/>
    <property type="molecule type" value="Genomic_DNA"/>
</dbReference>
<dbReference type="AlphaFoldDB" id="A0A1J5RLP6"/>
<proteinExistence type="predicted"/>
<reference evidence="1" key="1">
    <citation type="submission" date="2016-10" db="EMBL/GenBank/DDBJ databases">
        <title>Sequence of Gallionella enrichment culture.</title>
        <authorList>
            <person name="Poehlein A."/>
            <person name="Muehling M."/>
            <person name="Daniel R."/>
        </authorList>
    </citation>
    <scope>NUCLEOTIDE SEQUENCE</scope>
</reference>
<accession>A0A1J5RLP6</accession>
<protein>
    <submittedName>
        <fullName evidence="1">Uncharacterized protein</fullName>
    </submittedName>
</protein>
<gene>
    <name evidence="1" type="ORF">GALL_208270</name>
</gene>